<dbReference type="PANTHER" id="PTHR42760">
    <property type="entry name" value="SHORT-CHAIN DEHYDROGENASES/REDUCTASES FAMILY MEMBER"/>
    <property type="match status" value="1"/>
</dbReference>
<dbReference type="PRINTS" id="PR00080">
    <property type="entry name" value="SDRFAMILY"/>
</dbReference>
<dbReference type="PROSITE" id="PS00061">
    <property type="entry name" value="ADH_SHORT"/>
    <property type="match status" value="1"/>
</dbReference>
<proteinExistence type="inferred from homology"/>
<dbReference type="Pfam" id="PF13561">
    <property type="entry name" value="adh_short_C2"/>
    <property type="match status" value="1"/>
</dbReference>
<dbReference type="SUPFAM" id="SSF51735">
    <property type="entry name" value="NAD(P)-binding Rossmann-fold domains"/>
    <property type="match status" value="1"/>
</dbReference>
<protein>
    <submittedName>
        <fullName evidence="3">3-oxoacyl-[acyl-carrier-protein] reductase FabG</fullName>
        <ecNumber evidence="3">1.1.1.100</ecNumber>
    </submittedName>
</protein>
<evidence type="ECO:0000313" key="4">
    <source>
        <dbReference type="Proteomes" id="UP000360750"/>
    </source>
</evidence>
<reference evidence="3 4" key="1">
    <citation type="submission" date="2019-02" db="EMBL/GenBank/DDBJ databases">
        <authorList>
            <consortium name="Pathogen Informatics"/>
        </authorList>
    </citation>
    <scope>NUCLEOTIDE SEQUENCE [LARGE SCALE GENOMIC DNA]</scope>
    <source>
        <strain evidence="3 4">3012STDY6756503</strain>
    </source>
</reference>
<dbReference type="InterPro" id="IPR020904">
    <property type="entry name" value="Sc_DH/Rdtase_CS"/>
</dbReference>
<dbReference type="AlphaFoldDB" id="A0ABD7V4Y4"/>
<dbReference type="GO" id="GO:0004316">
    <property type="term" value="F:3-oxoacyl-[acyl-carrier-protein] reductase (NADPH) activity"/>
    <property type="evidence" value="ECO:0007669"/>
    <property type="project" value="UniProtKB-EC"/>
</dbReference>
<evidence type="ECO:0000256" key="1">
    <source>
        <dbReference type="ARBA" id="ARBA00006484"/>
    </source>
</evidence>
<dbReference type="EMBL" id="CAACYD010000007">
    <property type="protein sequence ID" value="VFA89236.1"/>
    <property type="molecule type" value="Genomic_DNA"/>
</dbReference>
<dbReference type="RefSeq" id="WP_006901053.1">
    <property type="nucleotide sequence ID" value="NZ_CAACYD010000007.1"/>
</dbReference>
<dbReference type="PRINTS" id="PR00081">
    <property type="entry name" value="GDHRDH"/>
</dbReference>
<dbReference type="GeneID" id="60750789"/>
<organism evidence="3 4">
    <name type="scientific">Gordonia paraffinivorans</name>
    <dbReference type="NCBI Taxonomy" id="175628"/>
    <lineage>
        <taxon>Bacteria</taxon>
        <taxon>Bacillati</taxon>
        <taxon>Actinomycetota</taxon>
        <taxon>Actinomycetes</taxon>
        <taxon>Mycobacteriales</taxon>
        <taxon>Gordoniaceae</taxon>
        <taxon>Gordonia</taxon>
    </lineage>
</organism>
<comment type="caution">
    <text evidence="3">The sequence shown here is derived from an EMBL/GenBank/DDBJ whole genome shotgun (WGS) entry which is preliminary data.</text>
</comment>
<dbReference type="FunFam" id="3.40.50.720:FF:000084">
    <property type="entry name" value="Short-chain dehydrogenase reductase"/>
    <property type="match status" value="1"/>
</dbReference>
<dbReference type="EC" id="1.1.1.100" evidence="3"/>
<dbReference type="Gene3D" id="3.40.50.720">
    <property type="entry name" value="NAD(P)-binding Rossmann-like Domain"/>
    <property type="match status" value="1"/>
</dbReference>
<dbReference type="Proteomes" id="UP000360750">
    <property type="component" value="Unassembled WGS sequence"/>
</dbReference>
<evidence type="ECO:0000256" key="2">
    <source>
        <dbReference type="ARBA" id="ARBA00023002"/>
    </source>
</evidence>
<dbReference type="InterPro" id="IPR002347">
    <property type="entry name" value="SDR_fam"/>
</dbReference>
<name>A0ABD7V4Y4_9ACTN</name>
<evidence type="ECO:0000313" key="3">
    <source>
        <dbReference type="EMBL" id="VFA89236.1"/>
    </source>
</evidence>
<keyword evidence="2 3" id="KW-0560">Oxidoreductase</keyword>
<sequence length="269" mass="28097">MTVDTFEQPAGSPAALFGLSGKTAIVTGASSGLGLGFAATLASAGATVYAAARRLDRLQELADKYPGVVPFRCDVTDDADRRALVDDAFEKTGRVDVLVNNAGMAGPPHAEQETHEGFTRILDLNLLAGFHLSTYLVTRLTESADETDPVNASIINIASVIGLVSTAPIGGASYAASKAGTLGMTRELAGQWGRRGIRVNAVVPGWFDTEMTDGLFTNEKSAGWVRRNTMLGRGGREGEVDGAVLFLASDASSYVTGQALVVDGGWTAR</sequence>
<comment type="similarity">
    <text evidence="1">Belongs to the short-chain dehydrogenases/reductases (SDR) family.</text>
</comment>
<dbReference type="InterPro" id="IPR036291">
    <property type="entry name" value="NAD(P)-bd_dom_sf"/>
</dbReference>
<dbReference type="PANTHER" id="PTHR42760:SF133">
    <property type="entry name" value="3-OXOACYL-[ACYL-CARRIER-PROTEIN] REDUCTASE"/>
    <property type="match status" value="1"/>
</dbReference>
<accession>A0ABD7V4Y4</accession>
<gene>
    <name evidence="3" type="primary">fabG_11</name>
    <name evidence="3" type="ORF">NCTC8139_02798</name>
</gene>